<evidence type="ECO:0000313" key="2">
    <source>
        <dbReference type="Proteomes" id="UP000240357"/>
    </source>
</evidence>
<dbReference type="InterPro" id="IPR027417">
    <property type="entry name" value="P-loop_NTPase"/>
</dbReference>
<dbReference type="PANTHER" id="PTHR43581:SF4">
    <property type="entry name" value="ATP_GTP PHOSPHATASE"/>
    <property type="match status" value="1"/>
</dbReference>
<accession>A0A2T2YAZ4</accession>
<dbReference type="Proteomes" id="UP000240357">
    <property type="component" value="Unassembled WGS sequence"/>
</dbReference>
<dbReference type="EMBL" id="PYFT01000001">
    <property type="protein sequence ID" value="PSR52674.1"/>
    <property type="molecule type" value="Genomic_DNA"/>
</dbReference>
<dbReference type="RefSeq" id="WP_106926532.1">
    <property type="nucleotide sequence ID" value="NZ_PYFT01000001.1"/>
</dbReference>
<dbReference type="SUPFAM" id="SSF52540">
    <property type="entry name" value="P-loop containing nucleoside triphosphate hydrolases"/>
    <property type="match status" value="1"/>
</dbReference>
<evidence type="ECO:0000313" key="1">
    <source>
        <dbReference type="EMBL" id="PSR52674.1"/>
    </source>
</evidence>
<protein>
    <recommendedName>
        <fullName evidence="3">ATPase AAA-type core domain-containing protein</fullName>
    </recommendedName>
</protein>
<dbReference type="AlphaFoldDB" id="A0A2T2YAZ4"/>
<dbReference type="PANTHER" id="PTHR43581">
    <property type="entry name" value="ATP/GTP PHOSPHATASE"/>
    <property type="match status" value="1"/>
</dbReference>
<organism evidence="1 2">
    <name type="scientific">Adhaeribacter arboris</name>
    <dbReference type="NCBI Taxonomy" id="2072846"/>
    <lineage>
        <taxon>Bacteria</taxon>
        <taxon>Pseudomonadati</taxon>
        <taxon>Bacteroidota</taxon>
        <taxon>Cytophagia</taxon>
        <taxon>Cytophagales</taxon>
        <taxon>Hymenobacteraceae</taxon>
        <taxon>Adhaeribacter</taxon>
    </lineage>
</organism>
<name>A0A2T2YAZ4_9BACT</name>
<proteinExistence type="predicted"/>
<gene>
    <name evidence="1" type="ORF">AHMF7605_03605</name>
</gene>
<dbReference type="InterPro" id="IPR051396">
    <property type="entry name" value="Bact_Antivir_Def_Nuclease"/>
</dbReference>
<evidence type="ECO:0008006" key="3">
    <source>
        <dbReference type="Google" id="ProtNLM"/>
    </source>
</evidence>
<comment type="caution">
    <text evidence="1">The sequence shown here is derived from an EMBL/GenBank/DDBJ whole genome shotgun (WGS) entry which is preliminary data.</text>
</comment>
<dbReference type="OrthoDB" id="9805802at2"/>
<reference evidence="1 2" key="1">
    <citation type="submission" date="2018-03" db="EMBL/GenBank/DDBJ databases">
        <title>Adhaeribacter sp. HMF7605 Genome sequencing and assembly.</title>
        <authorList>
            <person name="Kang H."/>
            <person name="Kang J."/>
            <person name="Cha I."/>
            <person name="Kim H."/>
            <person name="Joh K."/>
        </authorList>
    </citation>
    <scope>NUCLEOTIDE SEQUENCE [LARGE SCALE GENOMIC DNA]</scope>
    <source>
        <strain evidence="1 2">HMF7605</strain>
    </source>
</reference>
<dbReference type="Gene3D" id="3.40.50.300">
    <property type="entry name" value="P-loop containing nucleotide triphosphate hydrolases"/>
    <property type="match status" value="1"/>
</dbReference>
<sequence length="352" mass="41212">MLTYIIKNKHSTLFIIDEPDIYLHSDLQRQLLGILKNLGPDIIIAIHSTELISETEINDILIINKHNQSARRIKNPLELQKIFDVLGSNLNPILTQIAKTRGVLFVEGKDFLLFSRFARKLKLEHVANRSDFAVIPVEGFNPFRLKVFKEGIERTIGTSILSAVIFDRDYRSDEEIDEEEIELKKDNYFVHIHSNKELENFLIIPIHLRQTINKRIEELNLKTGKEVAFDEDMNQILENITEDFKIKIQSQLQAKRIPYEKKLNKHLDDSTIFAKLLKDFEEKWKEVNHRFKIIPGKEFLSCLNEYLQKNYSITISQTNIINNISPSEFPKEMKELLIKIDNFRKASVINNQ</sequence>
<keyword evidence="2" id="KW-1185">Reference proteome</keyword>